<organism evidence="2 3">
    <name type="scientific">Flavobacterium jumunjinense</name>
    <dbReference type="NCBI Taxonomy" id="998845"/>
    <lineage>
        <taxon>Bacteria</taxon>
        <taxon>Pseudomonadati</taxon>
        <taxon>Bacteroidota</taxon>
        <taxon>Flavobacteriia</taxon>
        <taxon>Flavobacteriales</taxon>
        <taxon>Flavobacteriaceae</taxon>
        <taxon>Flavobacterium</taxon>
    </lineage>
</organism>
<comment type="caution">
    <text evidence="2">The sequence shown here is derived from an EMBL/GenBank/DDBJ whole genome shotgun (WGS) entry which is preliminary data.</text>
</comment>
<dbReference type="Proteomes" id="UP001589607">
    <property type="component" value="Unassembled WGS sequence"/>
</dbReference>
<keyword evidence="3" id="KW-1185">Reference proteome</keyword>
<sequence>MKKLENLKGVNVLSKKQKKAVQGGQSWNCKYENPDGTLHTIVESSTANAVANCDASTNCRGCSPSKSTASGPAPKGNKD</sequence>
<evidence type="ECO:0000313" key="3">
    <source>
        <dbReference type="Proteomes" id="UP001589607"/>
    </source>
</evidence>
<name>A0ABV5GT69_9FLAO</name>
<dbReference type="RefSeq" id="WP_236458793.1">
    <property type="nucleotide sequence ID" value="NZ_CBCSGE010000001.1"/>
</dbReference>
<evidence type="ECO:0000313" key="2">
    <source>
        <dbReference type="EMBL" id="MFB9098585.1"/>
    </source>
</evidence>
<accession>A0ABV5GT69</accession>
<feature type="compositionally biased region" description="Polar residues" evidence="1">
    <location>
        <begin position="57"/>
        <end position="70"/>
    </location>
</feature>
<dbReference type="EMBL" id="JBHMEY010000094">
    <property type="protein sequence ID" value="MFB9098585.1"/>
    <property type="molecule type" value="Genomic_DNA"/>
</dbReference>
<proteinExistence type="predicted"/>
<gene>
    <name evidence="2" type="ORF">ACFFVF_18920</name>
</gene>
<reference evidence="2 3" key="1">
    <citation type="submission" date="2024-09" db="EMBL/GenBank/DDBJ databases">
        <authorList>
            <person name="Sun Q."/>
            <person name="Mori K."/>
        </authorList>
    </citation>
    <scope>NUCLEOTIDE SEQUENCE [LARGE SCALE GENOMIC DNA]</scope>
    <source>
        <strain evidence="2 3">CECT 7955</strain>
    </source>
</reference>
<feature type="region of interest" description="Disordered" evidence="1">
    <location>
        <begin position="57"/>
        <end position="79"/>
    </location>
</feature>
<evidence type="ECO:0008006" key="4">
    <source>
        <dbReference type="Google" id="ProtNLM"/>
    </source>
</evidence>
<evidence type="ECO:0000256" key="1">
    <source>
        <dbReference type="SAM" id="MobiDB-lite"/>
    </source>
</evidence>
<protein>
    <recommendedName>
        <fullName evidence="4">Natural product</fullName>
    </recommendedName>
</protein>